<dbReference type="SUPFAM" id="SSF69279">
    <property type="entry name" value="Phage tail proteins"/>
    <property type="match status" value="2"/>
</dbReference>
<dbReference type="Gene3D" id="2.40.50.230">
    <property type="entry name" value="Gp5 N-terminal domain"/>
    <property type="match status" value="1"/>
</dbReference>
<reference evidence="1" key="1">
    <citation type="submission" date="2023-02" db="EMBL/GenBank/DDBJ databases">
        <title>Description of Herbaspirillum huttiense subsp. nephrolepsisexaltata and Herbaspirillum huttiense subsp. lycopersicon.</title>
        <authorList>
            <person name="Poudel M."/>
            <person name="Sharma A."/>
            <person name="Goss E."/>
            <person name="Tapia J.H."/>
            <person name="Harmon C.M."/>
            <person name="Jones J.B."/>
        </authorList>
    </citation>
    <scope>NUCLEOTIDE SEQUENCE</scope>
    <source>
        <strain evidence="1">NC40101</strain>
    </source>
</reference>
<dbReference type="EMBL" id="JAVRAA010000007">
    <property type="protein sequence ID" value="MDT0338345.1"/>
    <property type="molecule type" value="Genomic_DNA"/>
</dbReference>
<accession>A0AAE4K6R5</accession>
<proteinExistence type="predicted"/>
<name>A0AAE4K6R5_9BURK</name>
<dbReference type="AlphaFoldDB" id="A0AAE4K6R5"/>
<organism evidence="1">
    <name type="scientific">Herbaspirillum huttiense subsp. nephrolepidis</name>
    <dbReference type="NCBI Taxonomy" id="3075126"/>
    <lineage>
        <taxon>Bacteria</taxon>
        <taxon>Pseudomonadati</taxon>
        <taxon>Pseudomonadota</taxon>
        <taxon>Betaproteobacteria</taxon>
        <taxon>Burkholderiales</taxon>
        <taxon>Oxalobacteraceae</taxon>
        <taxon>Herbaspirillum</taxon>
    </lineage>
</organism>
<dbReference type="Gene3D" id="2.30.110.50">
    <property type="match status" value="1"/>
</dbReference>
<dbReference type="InterPro" id="IPR006533">
    <property type="entry name" value="T6SS_Vgr_RhsGE"/>
</dbReference>
<dbReference type="Pfam" id="PF05954">
    <property type="entry name" value="Phage_GPD"/>
    <property type="match status" value="1"/>
</dbReference>
<gene>
    <name evidence="1" type="primary">tssI</name>
    <name evidence="1" type="ORF">RJN63_15995</name>
</gene>
<dbReference type="Gene3D" id="4.10.220.110">
    <property type="match status" value="1"/>
</dbReference>
<sequence length="910" mass="96866">MASFDEILKSNKRFAFSSDAFKAEVAVVSLTGREAISQMFRFELILVSADANVDFDAMLAHPATLQIFSADGSSTTPYHGMLAEFELLQQVDKNFTFYRAVLVPHMWRLSLNRISDVYLGSRKTPDLIKLVLDTDKTLKYDIKATATYYARDFVCQHMETHVDFLSRWMERDGLYYYFTHDDKADTITILDAKEGHAVDTVTVEYRPADKLDTGVGNRSVQAFIGNQRPLPKTVTVYDYDYANAKVSFKFEHDVSTLNSAVGEIMLQGEHIRSDGEGKRYAALRAQELVCNGKQFAGESTVVGLRSGYFMEMRGHYRDAFNAKYLVTEIEHRGSQAGALLNGLDTPYNRDKSAAPTHYANSFHAIAAEVQFRPPRVTPWPQLTGTMSAVIDSASSNKIADLDDMGRYLVKLRFNKTDRQDGAGSVRIRMASGYAGTVTEEDGTAKTYGMHAPLHKGAEVLLSFEGGDPDRPVIMSAVANSENPNVVNQKNSTQTVLQTVGNSIVLEDQEGTESVKIISAGNSNDKTVIGYGNEAKGIWASTSGSSVSMSAGSSTSVSIGVKNSLSASIENSISASLGTKASVGASIGVSYGRDVSWKFGRSFSLDDSESVSLKTEGKLQGNDNVLISGGQRKLIKDTVDTLKSALKKAVKVNVLVNMAVAAGASAGMAVKSDAKGGKIPAFDWWNASFSGAQAALNTLVTAGSIYHFALNKSADALAATAKEEAYVSNMKLGQSGIEMTADSLPVLAGVLPPGNKRGMVNIETGTVAITAETKGLKKSSIDLNSDKISLAASDAAQMSGTLDLTSSTCTLASNNPGASIVLKHNLATAKLTSDGFLAKSGKAAVAADPVQGASISMGKASVTTTAMQAVAEFGKSSMTLNATSASLEMGTNTLSAGASGVTINGSMIRVG</sequence>
<dbReference type="SUPFAM" id="SSF69255">
    <property type="entry name" value="gp5 N-terminal domain-like"/>
    <property type="match status" value="1"/>
</dbReference>
<dbReference type="RefSeq" id="WP_310837660.1">
    <property type="nucleotide sequence ID" value="NZ_JAVLSM010000008.1"/>
</dbReference>
<evidence type="ECO:0000313" key="1">
    <source>
        <dbReference type="EMBL" id="MDT0338345.1"/>
    </source>
</evidence>
<dbReference type="NCBIfam" id="TIGR01646">
    <property type="entry name" value="vgr_GE"/>
    <property type="match status" value="1"/>
</dbReference>
<dbReference type="Gene3D" id="3.55.50.10">
    <property type="entry name" value="Baseplate protein-like domains"/>
    <property type="match status" value="1"/>
</dbReference>
<dbReference type="InterPro" id="IPR037026">
    <property type="entry name" value="Vgr_OB-fold_dom_sf"/>
</dbReference>
<comment type="caution">
    <text evidence="1">The sequence shown here is derived from an EMBL/GenBank/DDBJ whole genome shotgun (WGS) entry which is preliminary data.</text>
</comment>
<dbReference type="NCBIfam" id="TIGR03361">
    <property type="entry name" value="VI_Rhs_Vgr"/>
    <property type="match status" value="1"/>
</dbReference>
<dbReference type="InterPro" id="IPR017847">
    <property type="entry name" value="T6SS_RhsGE_Vgr_subset"/>
</dbReference>
<protein>
    <submittedName>
        <fullName evidence="1">Type VI secretion system tip protein TssI/VgrG</fullName>
    </submittedName>
</protein>